<reference evidence="2" key="1">
    <citation type="journal article" date="2014" name="Nat. Genet.">
        <title>Genome of the human hookworm Necator americanus.</title>
        <authorList>
            <person name="Tang Y.T."/>
            <person name="Gao X."/>
            <person name="Rosa B.A."/>
            <person name="Abubucker S."/>
            <person name="Hallsworth-Pepin K."/>
            <person name="Martin J."/>
            <person name="Tyagi R."/>
            <person name="Heizer E."/>
            <person name="Zhang X."/>
            <person name="Bhonagiri-Palsikar V."/>
            <person name="Minx P."/>
            <person name="Warren W.C."/>
            <person name="Wang Q."/>
            <person name="Zhan B."/>
            <person name="Hotez P.J."/>
            <person name="Sternberg P.W."/>
            <person name="Dougall A."/>
            <person name="Gaze S.T."/>
            <person name="Mulvenna J."/>
            <person name="Sotillo J."/>
            <person name="Ranganathan S."/>
            <person name="Rabelo E.M."/>
            <person name="Wilson R.K."/>
            <person name="Felgner P.L."/>
            <person name="Bethony J."/>
            <person name="Hawdon J.M."/>
            <person name="Gasser R.B."/>
            <person name="Loukas A."/>
            <person name="Mitreva M."/>
        </authorList>
    </citation>
    <scope>NUCLEOTIDE SEQUENCE [LARGE SCALE GENOMIC DNA]</scope>
</reference>
<accession>W2TRL8</accession>
<dbReference type="KEGG" id="nai:NECAME_17143"/>
<dbReference type="Proteomes" id="UP000053676">
    <property type="component" value="Unassembled WGS sequence"/>
</dbReference>
<keyword evidence="2" id="KW-1185">Reference proteome</keyword>
<gene>
    <name evidence="1" type="ORF">NECAME_17143</name>
</gene>
<protein>
    <submittedName>
        <fullName evidence="1">Uncharacterized protein</fullName>
    </submittedName>
</protein>
<dbReference type="EMBL" id="KI657944">
    <property type="protein sequence ID" value="ETN84453.1"/>
    <property type="molecule type" value="Genomic_DNA"/>
</dbReference>
<dbReference type="AlphaFoldDB" id="W2TRL8"/>
<evidence type="ECO:0000313" key="2">
    <source>
        <dbReference type="Proteomes" id="UP000053676"/>
    </source>
</evidence>
<proteinExistence type="predicted"/>
<organism evidence="1 2">
    <name type="scientific">Necator americanus</name>
    <name type="common">Human hookworm</name>
    <dbReference type="NCBI Taxonomy" id="51031"/>
    <lineage>
        <taxon>Eukaryota</taxon>
        <taxon>Metazoa</taxon>
        <taxon>Ecdysozoa</taxon>
        <taxon>Nematoda</taxon>
        <taxon>Chromadorea</taxon>
        <taxon>Rhabditida</taxon>
        <taxon>Rhabditina</taxon>
        <taxon>Rhabditomorpha</taxon>
        <taxon>Strongyloidea</taxon>
        <taxon>Ancylostomatidae</taxon>
        <taxon>Bunostominae</taxon>
        <taxon>Necator</taxon>
    </lineage>
</organism>
<evidence type="ECO:0000313" key="1">
    <source>
        <dbReference type="EMBL" id="ETN84453.1"/>
    </source>
</evidence>
<name>W2TRL8_NECAM</name>
<sequence>MSIMTLLWSIDLIVCKEKLGLDYLFTEISFRYEFLKNEKHLNYIRSNEDTDDITRDLKIAVKYFDCVCVLLIN</sequence>